<dbReference type="PROSITE" id="PS50011">
    <property type="entry name" value="PROTEIN_KINASE_DOM"/>
    <property type="match status" value="1"/>
</dbReference>
<protein>
    <submittedName>
        <fullName evidence="8">18682_t:CDS:1</fullName>
    </submittedName>
</protein>
<feature type="compositionally biased region" description="Polar residues" evidence="6">
    <location>
        <begin position="282"/>
        <end position="300"/>
    </location>
</feature>
<dbReference type="PANTHER" id="PTHR46485">
    <property type="entry name" value="LIM DOMAIN KINASE 1"/>
    <property type="match status" value="1"/>
</dbReference>
<evidence type="ECO:0000313" key="8">
    <source>
        <dbReference type="EMBL" id="CAG8698331.1"/>
    </source>
</evidence>
<keyword evidence="1" id="KW-0723">Serine/threonine-protein kinase</keyword>
<dbReference type="EMBL" id="CAJVPZ010020071">
    <property type="protein sequence ID" value="CAG8698331.1"/>
    <property type="molecule type" value="Genomic_DNA"/>
</dbReference>
<dbReference type="Pfam" id="PF00069">
    <property type="entry name" value="Pkinase"/>
    <property type="match status" value="1"/>
</dbReference>
<feature type="compositionally biased region" description="Basic and acidic residues" evidence="6">
    <location>
        <begin position="232"/>
        <end position="280"/>
    </location>
</feature>
<dbReference type="InterPro" id="IPR000719">
    <property type="entry name" value="Prot_kinase_dom"/>
</dbReference>
<dbReference type="GO" id="GO:0005524">
    <property type="term" value="F:ATP binding"/>
    <property type="evidence" value="ECO:0007669"/>
    <property type="project" value="UniProtKB-KW"/>
</dbReference>
<dbReference type="GO" id="GO:0004674">
    <property type="term" value="F:protein serine/threonine kinase activity"/>
    <property type="evidence" value="ECO:0007669"/>
    <property type="project" value="UniProtKB-KW"/>
</dbReference>
<gene>
    <name evidence="8" type="ORF">RFULGI_LOCUS10304</name>
</gene>
<keyword evidence="2" id="KW-0808">Transferase</keyword>
<feature type="non-terminal residue" evidence="8">
    <location>
        <position position="376"/>
    </location>
</feature>
<dbReference type="InterPro" id="IPR050940">
    <property type="entry name" value="Actin_reg-Ser/Thr_kinase"/>
</dbReference>
<dbReference type="InterPro" id="IPR011009">
    <property type="entry name" value="Kinase-like_dom_sf"/>
</dbReference>
<dbReference type="PANTHER" id="PTHR46485:SF5">
    <property type="entry name" value="CENTER DIVIDER, ISOFORM A"/>
    <property type="match status" value="1"/>
</dbReference>
<evidence type="ECO:0000256" key="6">
    <source>
        <dbReference type="SAM" id="MobiDB-lite"/>
    </source>
</evidence>
<evidence type="ECO:0000259" key="7">
    <source>
        <dbReference type="PROSITE" id="PS50011"/>
    </source>
</evidence>
<dbReference type="SUPFAM" id="SSF56112">
    <property type="entry name" value="Protein kinase-like (PK-like)"/>
    <property type="match status" value="1"/>
</dbReference>
<keyword evidence="9" id="KW-1185">Reference proteome</keyword>
<feature type="region of interest" description="Disordered" evidence="6">
    <location>
        <begin position="205"/>
        <end position="343"/>
    </location>
</feature>
<reference evidence="8" key="1">
    <citation type="submission" date="2021-06" db="EMBL/GenBank/DDBJ databases">
        <authorList>
            <person name="Kallberg Y."/>
            <person name="Tangrot J."/>
            <person name="Rosling A."/>
        </authorList>
    </citation>
    <scope>NUCLEOTIDE SEQUENCE</scope>
    <source>
        <strain evidence="8">IN212</strain>
    </source>
</reference>
<keyword evidence="5" id="KW-0067">ATP-binding</keyword>
<feature type="compositionally biased region" description="Basic and acidic residues" evidence="6">
    <location>
        <begin position="302"/>
        <end position="343"/>
    </location>
</feature>
<dbReference type="Proteomes" id="UP000789396">
    <property type="component" value="Unassembled WGS sequence"/>
</dbReference>
<dbReference type="AlphaFoldDB" id="A0A9N9N331"/>
<dbReference type="Gene3D" id="1.10.510.10">
    <property type="entry name" value="Transferase(Phosphotransferase) domain 1"/>
    <property type="match status" value="1"/>
</dbReference>
<keyword evidence="4" id="KW-0418">Kinase</keyword>
<feature type="compositionally biased region" description="Basic and acidic residues" evidence="6">
    <location>
        <begin position="208"/>
        <end position="222"/>
    </location>
</feature>
<evidence type="ECO:0000256" key="4">
    <source>
        <dbReference type="ARBA" id="ARBA00022777"/>
    </source>
</evidence>
<evidence type="ECO:0000313" key="9">
    <source>
        <dbReference type="Proteomes" id="UP000789396"/>
    </source>
</evidence>
<evidence type="ECO:0000256" key="1">
    <source>
        <dbReference type="ARBA" id="ARBA00022527"/>
    </source>
</evidence>
<keyword evidence="3" id="KW-0547">Nucleotide-binding</keyword>
<comment type="caution">
    <text evidence="8">The sequence shown here is derived from an EMBL/GenBank/DDBJ whole genome shotgun (WGS) entry which is preliminary data.</text>
</comment>
<dbReference type="OrthoDB" id="10261027at2759"/>
<evidence type="ECO:0000256" key="3">
    <source>
        <dbReference type="ARBA" id="ARBA00022741"/>
    </source>
</evidence>
<accession>A0A9N9N331</accession>
<name>A0A9N9N331_9GLOM</name>
<feature type="domain" description="Protein kinase" evidence="7">
    <location>
        <begin position="47"/>
        <end position="376"/>
    </location>
</feature>
<evidence type="ECO:0000256" key="2">
    <source>
        <dbReference type="ARBA" id="ARBA00022679"/>
    </source>
</evidence>
<sequence length="376" mass="43805">MPETEIDNLTKIDKSKYLTFHKNETNEEYFTRICEKGIITKLDWNEFEIIQEPGIGCPGLIMKAKWKVRNIEIVLKKIICFDGTESDNQAFSKEIKAFHAIGELLNEEDNEKIPPIDLYLVLEYANLLNLRYYLSHNDNGILEWKQKIDIARQVVCGLYFLHENGILHRDLNVVIKNDNDKSFEYKIRVIITDFGLSKVLPRLSDSNQEMRDDGKPIEKQQDDEQTTENEQTTEKQHDGEQPTEKQHDGEQPTEKQQDCEQPTEKQQDGEQPTEKQHDCEQPTENQQDGEQPTENQQDGEQPTEKQQDGEKPTEKQQDGEQPIEKQQDDEPPTEKQDKQLTNEKQEDILAKLFNIFTLTSEKLSTEEREVAKQCDP</sequence>
<organism evidence="8 9">
    <name type="scientific">Racocetra fulgida</name>
    <dbReference type="NCBI Taxonomy" id="60492"/>
    <lineage>
        <taxon>Eukaryota</taxon>
        <taxon>Fungi</taxon>
        <taxon>Fungi incertae sedis</taxon>
        <taxon>Mucoromycota</taxon>
        <taxon>Glomeromycotina</taxon>
        <taxon>Glomeromycetes</taxon>
        <taxon>Diversisporales</taxon>
        <taxon>Gigasporaceae</taxon>
        <taxon>Racocetra</taxon>
    </lineage>
</organism>
<evidence type="ECO:0000256" key="5">
    <source>
        <dbReference type="ARBA" id="ARBA00022840"/>
    </source>
</evidence>
<proteinExistence type="predicted"/>